<evidence type="ECO:0000256" key="2">
    <source>
        <dbReference type="SAM" id="Phobius"/>
    </source>
</evidence>
<proteinExistence type="predicted"/>
<feature type="compositionally biased region" description="Basic and acidic residues" evidence="1">
    <location>
        <begin position="155"/>
        <end position="166"/>
    </location>
</feature>
<feature type="compositionally biased region" description="Low complexity" evidence="1">
    <location>
        <begin position="103"/>
        <end position="114"/>
    </location>
</feature>
<accession>A0A7W6EQ16</accession>
<keyword evidence="2" id="KW-0812">Transmembrane</keyword>
<evidence type="ECO:0008006" key="5">
    <source>
        <dbReference type="Google" id="ProtNLM"/>
    </source>
</evidence>
<dbReference type="RefSeq" id="WP_183972876.1">
    <property type="nucleotide sequence ID" value="NZ_JACIBY010000003.1"/>
</dbReference>
<gene>
    <name evidence="3" type="ORF">FHS57_001929</name>
</gene>
<organism evidence="3 4">
    <name type="scientific">Runella defluvii</name>
    <dbReference type="NCBI Taxonomy" id="370973"/>
    <lineage>
        <taxon>Bacteria</taxon>
        <taxon>Pseudomonadati</taxon>
        <taxon>Bacteroidota</taxon>
        <taxon>Cytophagia</taxon>
        <taxon>Cytophagales</taxon>
        <taxon>Spirosomataceae</taxon>
        <taxon>Runella</taxon>
    </lineage>
</organism>
<feature type="compositionally biased region" description="Basic and acidic residues" evidence="1">
    <location>
        <begin position="72"/>
        <end position="87"/>
    </location>
</feature>
<dbReference type="EMBL" id="JACIBY010000003">
    <property type="protein sequence ID" value="MBB3837932.1"/>
    <property type="molecule type" value="Genomic_DNA"/>
</dbReference>
<reference evidence="3 4" key="1">
    <citation type="submission" date="2020-08" db="EMBL/GenBank/DDBJ databases">
        <title>Genomic Encyclopedia of Type Strains, Phase IV (KMG-IV): sequencing the most valuable type-strain genomes for metagenomic binning, comparative biology and taxonomic classification.</title>
        <authorList>
            <person name="Goeker M."/>
        </authorList>
    </citation>
    <scope>NUCLEOTIDE SEQUENCE [LARGE SCALE GENOMIC DNA]</scope>
    <source>
        <strain evidence="3 4">DSM 17976</strain>
    </source>
</reference>
<keyword evidence="4" id="KW-1185">Reference proteome</keyword>
<sequence length="310" mass="32542">MSILVNTKEDREHQMIGLAGATIITSALITITLFVKIYHALPKTEAIEYVEVNFGTDDAGYGKIQTYNKASDSPRAENVKKSDDTPKVKATPTPKVTPPPTPKVETPKPVKTAPVKPPITSKLESPVETKAETKPTKTESKATTPAPPAPTKPAPEPKKVDEDALFKKSSGSSKGSNGTNGTASGTGGNNNGDKPGTVGDQGNPKGSIDAGSLYGKPGGAKTGLALNVSGWGMGARPQVNDDSDESGRIVFEITVDDTGDIIGVRVKESTVSQSVVEVYKRAVSRMKLVPKSENVPSTSKGTITFNIKSR</sequence>
<protein>
    <recommendedName>
        <fullName evidence="5">Energy transducer TonB</fullName>
    </recommendedName>
</protein>
<keyword evidence="2" id="KW-0472">Membrane</keyword>
<evidence type="ECO:0000256" key="1">
    <source>
        <dbReference type="SAM" id="MobiDB-lite"/>
    </source>
</evidence>
<feature type="compositionally biased region" description="Pro residues" evidence="1">
    <location>
        <begin position="145"/>
        <end position="154"/>
    </location>
</feature>
<feature type="compositionally biased region" description="Low complexity" evidence="1">
    <location>
        <begin position="167"/>
        <end position="183"/>
    </location>
</feature>
<keyword evidence="2" id="KW-1133">Transmembrane helix</keyword>
<comment type="caution">
    <text evidence="3">The sequence shown here is derived from an EMBL/GenBank/DDBJ whole genome shotgun (WGS) entry which is preliminary data.</text>
</comment>
<evidence type="ECO:0000313" key="4">
    <source>
        <dbReference type="Proteomes" id="UP000541352"/>
    </source>
</evidence>
<dbReference type="SUPFAM" id="SSF74653">
    <property type="entry name" value="TolA/TonB C-terminal domain"/>
    <property type="match status" value="1"/>
</dbReference>
<evidence type="ECO:0000313" key="3">
    <source>
        <dbReference type="EMBL" id="MBB3837932.1"/>
    </source>
</evidence>
<feature type="compositionally biased region" description="Basic and acidic residues" evidence="1">
    <location>
        <begin position="125"/>
        <end position="140"/>
    </location>
</feature>
<dbReference type="AlphaFoldDB" id="A0A7W6EQ16"/>
<feature type="transmembrane region" description="Helical" evidence="2">
    <location>
        <begin position="15"/>
        <end position="35"/>
    </location>
</feature>
<name>A0A7W6EQ16_9BACT</name>
<dbReference type="Proteomes" id="UP000541352">
    <property type="component" value="Unassembled WGS sequence"/>
</dbReference>
<feature type="region of interest" description="Disordered" evidence="1">
    <location>
        <begin position="66"/>
        <end position="222"/>
    </location>
</feature>